<dbReference type="EMBL" id="FZQP02006928">
    <property type="protein sequence ID" value="VVD05086.1"/>
    <property type="molecule type" value="Genomic_DNA"/>
</dbReference>
<name>A0A5E4R400_9NEOP</name>
<evidence type="ECO:0000313" key="1">
    <source>
        <dbReference type="EMBL" id="VVD05086.1"/>
    </source>
</evidence>
<gene>
    <name evidence="1" type="ORF">LSINAPIS_LOCUS14700</name>
</gene>
<dbReference type="Proteomes" id="UP000324832">
    <property type="component" value="Unassembled WGS sequence"/>
</dbReference>
<reference evidence="1 2" key="1">
    <citation type="submission" date="2017-07" db="EMBL/GenBank/DDBJ databases">
        <authorList>
            <person name="Talla V."/>
            <person name="Backstrom N."/>
        </authorList>
    </citation>
    <scope>NUCLEOTIDE SEQUENCE [LARGE SCALE GENOMIC DNA]</scope>
</reference>
<evidence type="ECO:0000313" key="2">
    <source>
        <dbReference type="Proteomes" id="UP000324832"/>
    </source>
</evidence>
<sequence length="81" mass="8666">MSAVHCRCHCSLSAVRCRCPVTTREGVVLFSEGPASVNRLQLEAPVSVDGARSTDVSLAQAADDNMQFYDVHMTGLLVSPT</sequence>
<keyword evidence="2" id="KW-1185">Reference proteome</keyword>
<organism evidence="1 2">
    <name type="scientific">Leptidea sinapis</name>
    <dbReference type="NCBI Taxonomy" id="189913"/>
    <lineage>
        <taxon>Eukaryota</taxon>
        <taxon>Metazoa</taxon>
        <taxon>Ecdysozoa</taxon>
        <taxon>Arthropoda</taxon>
        <taxon>Hexapoda</taxon>
        <taxon>Insecta</taxon>
        <taxon>Pterygota</taxon>
        <taxon>Neoptera</taxon>
        <taxon>Endopterygota</taxon>
        <taxon>Lepidoptera</taxon>
        <taxon>Glossata</taxon>
        <taxon>Ditrysia</taxon>
        <taxon>Papilionoidea</taxon>
        <taxon>Pieridae</taxon>
        <taxon>Dismorphiinae</taxon>
        <taxon>Leptidea</taxon>
    </lineage>
</organism>
<accession>A0A5E4R400</accession>
<proteinExistence type="predicted"/>
<protein>
    <submittedName>
        <fullName evidence="1">Uncharacterized protein</fullName>
    </submittedName>
</protein>
<dbReference type="AlphaFoldDB" id="A0A5E4R400"/>